<proteinExistence type="inferred from homology"/>
<name>A0A1X7VAA1_AMPQE</name>
<keyword evidence="5" id="KW-0458">Lysosome</keyword>
<evidence type="ECO:0000256" key="4">
    <source>
        <dbReference type="ARBA" id="ARBA00023136"/>
    </source>
</evidence>
<evidence type="ECO:0000256" key="1">
    <source>
        <dbReference type="ARBA" id="ARBA00004122"/>
    </source>
</evidence>
<dbReference type="OrthoDB" id="10035640at2759"/>
<dbReference type="STRING" id="400682.A0A1X7VAA1"/>
<reference evidence="8" key="2">
    <citation type="submission" date="2017-05" db="UniProtKB">
        <authorList>
            <consortium name="EnsemblMetazoa"/>
        </authorList>
    </citation>
    <scope>IDENTIFICATION</scope>
</reference>
<comment type="subcellular location">
    <subcellularLocation>
        <location evidence="1">Lysosome membrane</location>
        <topology evidence="1">Lipid-anchor</topology>
        <orientation evidence="1">Cytoplasmic side</orientation>
    </subcellularLocation>
</comment>
<evidence type="ECO:0000256" key="6">
    <source>
        <dbReference type="ARBA" id="ARBA00023288"/>
    </source>
</evidence>
<dbReference type="GO" id="GO:0098574">
    <property type="term" value="C:cytoplasmic side of lysosomal membrane"/>
    <property type="evidence" value="ECO:0007669"/>
    <property type="project" value="TreeGrafter"/>
</dbReference>
<gene>
    <name evidence="8" type="primary">105312150</name>
</gene>
<dbReference type="KEGG" id="aqu:105312150"/>
<feature type="region of interest" description="Disordered" evidence="7">
    <location>
        <begin position="1"/>
        <end position="66"/>
    </location>
</feature>
<evidence type="ECO:0000256" key="3">
    <source>
        <dbReference type="ARBA" id="ARBA00022300"/>
    </source>
</evidence>
<evidence type="ECO:0000256" key="7">
    <source>
        <dbReference type="SAM" id="MobiDB-lite"/>
    </source>
</evidence>
<keyword evidence="9" id="KW-1185">Reference proteome</keyword>
<dbReference type="EnsemblMetazoa" id="Aqu2.1.36447_001">
    <property type="protein sequence ID" value="Aqu2.1.36447_001"/>
    <property type="gene ID" value="Aqu2.1.36447"/>
</dbReference>
<dbReference type="PANTHER" id="PTHR31634">
    <property type="entry name" value="BLOC-1-RELATED COMPLEX SUBUNIT 5"/>
    <property type="match status" value="1"/>
</dbReference>
<organism evidence="8">
    <name type="scientific">Amphimedon queenslandica</name>
    <name type="common">Sponge</name>
    <dbReference type="NCBI Taxonomy" id="400682"/>
    <lineage>
        <taxon>Eukaryota</taxon>
        <taxon>Metazoa</taxon>
        <taxon>Porifera</taxon>
        <taxon>Demospongiae</taxon>
        <taxon>Heteroscleromorpha</taxon>
        <taxon>Haplosclerida</taxon>
        <taxon>Niphatidae</taxon>
        <taxon>Amphimedon</taxon>
    </lineage>
</organism>
<dbReference type="CDD" id="cd22789">
    <property type="entry name" value="BORCS5-like"/>
    <property type="match status" value="1"/>
</dbReference>
<feature type="compositionally biased region" description="Polar residues" evidence="7">
    <location>
        <begin position="1"/>
        <end position="10"/>
    </location>
</feature>
<dbReference type="PANTHER" id="PTHR31634:SF2">
    <property type="entry name" value="BLOC-1-RELATED COMPLEX SUBUNIT 5"/>
    <property type="match status" value="1"/>
</dbReference>
<accession>A0A1X7VAA1</accession>
<dbReference type="InParanoid" id="A0A1X7VAA1"/>
<dbReference type="Proteomes" id="UP000007879">
    <property type="component" value="Unassembled WGS sequence"/>
</dbReference>
<feature type="compositionally biased region" description="Acidic residues" evidence="7">
    <location>
        <begin position="237"/>
        <end position="255"/>
    </location>
</feature>
<sequence length="255" mass="29366">MGQNESTLYNSKVVATEKEQEEEEEEVREDFEEFKEQQTSEMMSPRSKGITVVNPRPEDSVSSRDQSSLELARLKDLPKFWPILKSTLDYEYPLESFQKGLSSPDLLSLSQDYKKHLNLIAQVIANKQRALASRMKDIEMFSAGIAQQLEKRHERIEKALPHLERVNELSQVLDNIGSLLDDVVPLMNRINYSLPESSRLEQLTVHKSTHPSPPLAGGQNLRHPLHGMGMRVQSEHENEDERQEEEEEEEEEESD</sequence>
<comment type="similarity">
    <text evidence="2">Belongs to the BORCS5 family.</text>
</comment>
<dbReference type="EnsemblMetazoa" id="XM_019994581.1">
    <property type="protein sequence ID" value="XP_019850140.1"/>
    <property type="gene ID" value="LOC105312150"/>
</dbReference>
<feature type="region of interest" description="Disordered" evidence="7">
    <location>
        <begin position="203"/>
        <end position="255"/>
    </location>
</feature>
<evidence type="ECO:0000256" key="2">
    <source>
        <dbReference type="ARBA" id="ARBA00010235"/>
    </source>
</evidence>
<evidence type="ECO:0000313" key="8">
    <source>
        <dbReference type="EnsemblMetazoa" id="Aqu2.1.36447_001"/>
    </source>
</evidence>
<dbReference type="AlphaFoldDB" id="A0A1X7VAA1"/>
<keyword evidence="6" id="KW-0449">Lipoprotein</keyword>
<dbReference type="Pfam" id="PF10158">
    <property type="entry name" value="LOH1CR12"/>
    <property type="match status" value="1"/>
</dbReference>
<dbReference type="GO" id="GO:0032418">
    <property type="term" value="P:lysosome localization"/>
    <property type="evidence" value="ECO:0007669"/>
    <property type="project" value="InterPro"/>
</dbReference>
<evidence type="ECO:0000313" key="9">
    <source>
        <dbReference type="Proteomes" id="UP000007879"/>
    </source>
</evidence>
<dbReference type="FunCoup" id="A0A1X7VAA1">
    <property type="interactions" value="396"/>
</dbReference>
<protein>
    <recommendedName>
        <fullName evidence="3">BLOC-1-related complex subunit 5</fullName>
    </recommendedName>
</protein>
<feature type="compositionally biased region" description="Acidic residues" evidence="7">
    <location>
        <begin position="19"/>
        <end position="33"/>
    </location>
</feature>
<dbReference type="GO" id="GO:0072384">
    <property type="term" value="P:organelle transport along microtubule"/>
    <property type="evidence" value="ECO:0007669"/>
    <property type="project" value="TreeGrafter"/>
</dbReference>
<dbReference type="GO" id="GO:1903744">
    <property type="term" value="P:positive regulation of anterograde synaptic vesicle transport"/>
    <property type="evidence" value="ECO:0007669"/>
    <property type="project" value="TreeGrafter"/>
</dbReference>
<dbReference type="eggNOG" id="KOG4515">
    <property type="taxonomic scope" value="Eukaryota"/>
</dbReference>
<reference evidence="9" key="1">
    <citation type="journal article" date="2010" name="Nature">
        <title>The Amphimedon queenslandica genome and the evolution of animal complexity.</title>
        <authorList>
            <person name="Srivastava M."/>
            <person name="Simakov O."/>
            <person name="Chapman J."/>
            <person name="Fahey B."/>
            <person name="Gauthier M.E."/>
            <person name="Mitros T."/>
            <person name="Richards G.S."/>
            <person name="Conaco C."/>
            <person name="Dacre M."/>
            <person name="Hellsten U."/>
            <person name="Larroux C."/>
            <person name="Putnam N.H."/>
            <person name="Stanke M."/>
            <person name="Adamska M."/>
            <person name="Darling A."/>
            <person name="Degnan S.M."/>
            <person name="Oakley T.H."/>
            <person name="Plachetzki D.C."/>
            <person name="Zhai Y."/>
            <person name="Adamski M."/>
            <person name="Calcino A."/>
            <person name="Cummins S.F."/>
            <person name="Goodstein D.M."/>
            <person name="Harris C."/>
            <person name="Jackson D.J."/>
            <person name="Leys S.P."/>
            <person name="Shu S."/>
            <person name="Woodcroft B.J."/>
            <person name="Vervoort M."/>
            <person name="Kosik K.S."/>
            <person name="Manning G."/>
            <person name="Degnan B.M."/>
            <person name="Rokhsar D.S."/>
        </authorList>
    </citation>
    <scope>NUCLEOTIDE SEQUENCE [LARGE SCALE GENOMIC DNA]</scope>
</reference>
<dbReference type="InterPro" id="IPR018780">
    <property type="entry name" value="TBORCS5"/>
</dbReference>
<evidence type="ECO:0000256" key="5">
    <source>
        <dbReference type="ARBA" id="ARBA00023228"/>
    </source>
</evidence>
<keyword evidence="4" id="KW-0472">Membrane</keyword>
<dbReference type="GO" id="GO:0099078">
    <property type="term" value="C:BORC complex"/>
    <property type="evidence" value="ECO:0007669"/>
    <property type="project" value="TreeGrafter"/>
</dbReference>